<accession>A0A7C1JR08</accession>
<dbReference type="InterPro" id="IPR053824">
    <property type="entry name" value="DUF7010"/>
</dbReference>
<reference evidence="2" key="1">
    <citation type="journal article" date="2020" name="mSystems">
        <title>Genome- and Community-Level Interaction Insights into Carbon Utilization and Element Cycling Functions of Hydrothermarchaeota in Hydrothermal Sediment.</title>
        <authorList>
            <person name="Zhou Z."/>
            <person name="Liu Y."/>
            <person name="Xu W."/>
            <person name="Pan J."/>
            <person name="Luo Z.H."/>
            <person name="Li M."/>
        </authorList>
    </citation>
    <scope>NUCLEOTIDE SEQUENCE [LARGE SCALE GENOMIC DNA]</scope>
    <source>
        <strain evidence="2">SpSt-289</strain>
    </source>
</reference>
<feature type="transmembrane region" description="Helical" evidence="1">
    <location>
        <begin position="105"/>
        <end position="122"/>
    </location>
</feature>
<feature type="transmembrane region" description="Helical" evidence="1">
    <location>
        <begin position="129"/>
        <end position="148"/>
    </location>
</feature>
<keyword evidence="1" id="KW-0472">Membrane</keyword>
<feature type="transmembrane region" description="Helical" evidence="1">
    <location>
        <begin position="43"/>
        <end position="65"/>
    </location>
</feature>
<dbReference type="EMBL" id="DSMG01000135">
    <property type="protein sequence ID" value="HDX32465.1"/>
    <property type="molecule type" value="Genomic_DNA"/>
</dbReference>
<dbReference type="AlphaFoldDB" id="A0A7C1JR08"/>
<comment type="caution">
    <text evidence="2">The sequence shown here is derived from an EMBL/GenBank/DDBJ whole genome shotgun (WGS) entry which is preliminary data.</text>
</comment>
<feature type="transmembrane region" description="Helical" evidence="1">
    <location>
        <begin position="12"/>
        <end position="31"/>
    </location>
</feature>
<name>A0A7C1JR08_9CHLR</name>
<gene>
    <name evidence="2" type="ORF">ENQ20_13410</name>
</gene>
<evidence type="ECO:0000313" key="2">
    <source>
        <dbReference type="EMBL" id="HDX32465.1"/>
    </source>
</evidence>
<protein>
    <submittedName>
        <fullName evidence="2">Uncharacterized protein</fullName>
    </submittedName>
</protein>
<dbReference type="Pfam" id="PF22765">
    <property type="entry name" value="DUF7010"/>
    <property type="match status" value="1"/>
</dbReference>
<organism evidence="2">
    <name type="scientific">Caldilinea aerophila</name>
    <dbReference type="NCBI Taxonomy" id="133453"/>
    <lineage>
        <taxon>Bacteria</taxon>
        <taxon>Bacillati</taxon>
        <taxon>Chloroflexota</taxon>
        <taxon>Caldilineae</taxon>
        <taxon>Caldilineales</taxon>
        <taxon>Caldilineaceae</taxon>
        <taxon>Caldilinea</taxon>
    </lineage>
</organism>
<keyword evidence="1" id="KW-1133">Transmembrane helix</keyword>
<sequence>MNIHESQREMRSAFLGGFAGQLVSGLIWFAASGISLWGTPRYGMAALFFGSMLIFPLTQLTVRLMGRPGRVSPENELWPLGSQVAFTVPLNFLLVGAATLYREHWFFPAAMIVVGTHYLPFITLYGMKLFGILAGLLVVIGVGLALYGPDVFSLGGWITAMLLAAFAFLGRYLVLLEEKRNETKLSHP</sequence>
<proteinExistence type="predicted"/>
<feature type="transmembrane region" description="Helical" evidence="1">
    <location>
        <begin position="154"/>
        <end position="174"/>
    </location>
</feature>
<keyword evidence="1" id="KW-0812">Transmembrane</keyword>
<evidence type="ECO:0000256" key="1">
    <source>
        <dbReference type="SAM" id="Phobius"/>
    </source>
</evidence>
<feature type="transmembrane region" description="Helical" evidence="1">
    <location>
        <begin position="77"/>
        <end position="99"/>
    </location>
</feature>